<dbReference type="EMBL" id="MJEH01000004">
    <property type="protein sequence ID" value="OEH94167.1"/>
    <property type="molecule type" value="Genomic_DNA"/>
</dbReference>
<name>A0A1E5LJA0_9BACI</name>
<proteinExistence type="predicted"/>
<dbReference type="AlphaFoldDB" id="A0A1E5LJA0"/>
<keyword evidence="2" id="KW-1185">Reference proteome</keyword>
<dbReference type="RefSeq" id="WP_069715730.1">
    <property type="nucleotide sequence ID" value="NZ_MJEH01000004.1"/>
</dbReference>
<dbReference type="OrthoDB" id="1817159at2"/>
<organism evidence="1 2">
    <name type="scientific">Bacillus solimangrovi</name>
    <dbReference type="NCBI Taxonomy" id="1305675"/>
    <lineage>
        <taxon>Bacteria</taxon>
        <taxon>Bacillati</taxon>
        <taxon>Bacillota</taxon>
        <taxon>Bacilli</taxon>
        <taxon>Bacillales</taxon>
        <taxon>Bacillaceae</taxon>
        <taxon>Bacillus</taxon>
    </lineage>
</organism>
<evidence type="ECO:0000313" key="1">
    <source>
        <dbReference type="EMBL" id="OEH94167.1"/>
    </source>
</evidence>
<sequence length="73" mass="8481">MTFFLFKSQISKLKKKTVTEDGKNNVSFYKTQLTNSPASKVVALQGHHYLHWTLYKEISKEVNELTEFLATEL</sequence>
<evidence type="ECO:0000313" key="2">
    <source>
        <dbReference type="Proteomes" id="UP000095209"/>
    </source>
</evidence>
<protein>
    <submittedName>
        <fullName evidence="1">Uncharacterized protein</fullName>
    </submittedName>
</protein>
<accession>A0A1E5LJA0</accession>
<gene>
    <name evidence="1" type="ORF">BFG57_08940</name>
</gene>
<reference evidence="1 2" key="1">
    <citation type="submission" date="2016-08" db="EMBL/GenBank/DDBJ databases">
        <title>Genome of Bacillus solimangrovi GH2-4.</title>
        <authorList>
            <person name="Lim S."/>
            <person name="Kim B.-C."/>
        </authorList>
    </citation>
    <scope>NUCLEOTIDE SEQUENCE [LARGE SCALE GENOMIC DNA]</scope>
    <source>
        <strain evidence="1 2">GH2-4</strain>
    </source>
</reference>
<comment type="caution">
    <text evidence="1">The sequence shown here is derived from an EMBL/GenBank/DDBJ whole genome shotgun (WGS) entry which is preliminary data.</text>
</comment>
<dbReference type="Proteomes" id="UP000095209">
    <property type="component" value="Unassembled WGS sequence"/>
</dbReference>
<dbReference type="STRING" id="1305675.BFG57_08940"/>